<dbReference type="EMBL" id="JBHTIS010004458">
    <property type="protein sequence ID" value="MFD1052481.1"/>
    <property type="molecule type" value="Genomic_DNA"/>
</dbReference>
<sequence length="76" mass="8093">GPSTLLLLALLTFRRADRSTGCWRREKTDVGLADLLAEALVAYQTSQPDGTGEDVPSTYEENGRHGRGGTGSDSTP</sequence>
<name>A0ABW3MPL4_9PSEU</name>
<accession>A0ABW3MPL4</accession>
<evidence type="ECO:0000256" key="1">
    <source>
        <dbReference type="SAM" id="MobiDB-lite"/>
    </source>
</evidence>
<feature type="region of interest" description="Disordered" evidence="1">
    <location>
        <begin position="44"/>
        <end position="76"/>
    </location>
</feature>
<evidence type="ECO:0000313" key="2">
    <source>
        <dbReference type="EMBL" id="MFD1052481.1"/>
    </source>
</evidence>
<keyword evidence="3" id="KW-1185">Reference proteome</keyword>
<reference evidence="3" key="1">
    <citation type="journal article" date="2019" name="Int. J. Syst. Evol. Microbiol.">
        <title>The Global Catalogue of Microorganisms (GCM) 10K type strain sequencing project: providing services to taxonomists for standard genome sequencing and annotation.</title>
        <authorList>
            <consortium name="The Broad Institute Genomics Platform"/>
            <consortium name="The Broad Institute Genome Sequencing Center for Infectious Disease"/>
            <person name="Wu L."/>
            <person name="Ma J."/>
        </authorList>
    </citation>
    <scope>NUCLEOTIDE SEQUENCE [LARGE SCALE GENOMIC DNA]</scope>
    <source>
        <strain evidence="3">JCM 31486</strain>
    </source>
</reference>
<proteinExistence type="predicted"/>
<comment type="caution">
    <text evidence="2">The sequence shown here is derived from an EMBL/GenBank/DDBJ whole genome shotgun (WGS) entry which is preliminary data.</text>
</comment>
<protein>
    <submittedName>
        <fullName evidence="2">Uncharacterized protein</fullName>
    </submittedName>
</protein>
<organism evidence="2 3">
    <name type="scientific">Kibdelosporangium lantanae</name>
    <dbReference type="NCBI Taxonomy" id="1497396"/>
    <lineage>
        <taxon>Bacteria</taxon>
        <taxon>Bacillati</taxon>
        <taxon>Actinomycetota</taxon>
        <taxon>Actinomycetes</taxon>
        <taxon>Pseudonocardiales</taxon>
        <taxon>Pseudonocardiaceae</taxon>
        <taxon>Kibdelosporangium</taxon>
    </lineage>
</organism>
<dbReference type="Proteomes" id="UP001597045">
    <property type="component" value="Unassembled WGS sequence"/>
</dbReference>
<gene>
    <name evidence="2" type="ORF">ACFQ1S_46285</name>
</gene>
<feature type="non-terminal residue" evidence="2">
    <location>
        <position position="1"/>
    </location>
</feature>
<evidence type="ECO:0000313" key="3">
    <source>
        <dbReference type="Proteomes" id="UP001597045"/>
    </source>
</evidence>